<name>A0A9P5XH17_9AGAR</name>
<proteinExistence type="predicted"/>
<dbReference type="Gene3D" id="3.80.10.10">
    <property type="entry name" value="Ribonuclease Inhibitor"/>
    <property type="match status" value="1"/>
</dbReference>
<accession>A0A9P5XH17</accession>
<evidence type="ECO:0008006" key="3">
    <source>
        <dbReference type="Google" id="ProtNLM"/>
    </source>
</evidence>
<dbReference type="Proteomes" id="UP000807342">
    <property type="component" value="Unassembled WGS sequence"/>
</dbReference>
<dbReference type="EMBL" id="MU151131">
    <property type="protein sequence ID" value="KAF9449405.1"/>
    <property type="molecule type" value="Genomic_DNA"/>
</dbReference>
<dbReference type="InterPro" id="IPR032675">
    <property type="entry name" value="LRR_dom_sf"/>
</dbReference>
<evidence type="ECO:0000313" key="2">
    <source>
        <dbReference type="Proteomes" id="UP000807342"/>
    </source>
</evidence>
<gene>
    <name evidence="1" type="ORF">P691DRAFT_567082</name>
</gene>
<dbReference type="AlphaFoldDB" id="A0A9P5XH17"/>
<dbReference type="OrthoDB" id="2824402at2759"/>
<protein>
    <recommendedName>
        <fullName evidence="3">F-box domain-containing protein</fullName>
    </recommendedName>
</protein>
<reference evidence="1" key="1">
    <citation type="submission" date="2020-11" db="EMBL/GenBank/DDBJ databases">
        <authorList>
            <consortium name="DOE Joint Genome Institute"/>
            <person name="Ahrendt S."/>
            <person name="Riley R."/>
            <person name="Andreopoulos W."/>
            <person name="Labutti K."/>
            <person name="Pangilinan J."/>
            <person name="Ruiz-Duenas F.J."/>
            <person name="Barrasa J.M."/>
            <person name="Sanchez-Garcia M."/>
            <person name="Camarero S."/>
            <person name="Miyauchi S."/>
            <person name="Serrano A."/>
            <person name="Linde D."/>
            <person name="Babiker R."/>
            <person name="Drula E."/>
            <person name="Ayuso-Fernandez I."/>
            <person name="Pacheco R."/>
            <person name="Padilla G."/>
            <person name="Ferreira P."/>
            <person name="Barriuso J."/>
            <person name="Kellner H."/>
            <person name="Castanera R."/>
            <person name="Alfaro M."/>
            <person name="Ramirez L."/>
            <person name="Pisabarro A.G."/>
            <person name="Kuo A."/>
            <person name="Tritt A."/>
            <person name="Lipzen A."/>
            <person name="He G."/>
            <person name="Yan M."/>
            <person name="Ng V."/>
            <person name="Cullen D."/>
            <person name="Martin F."/>
            <person name="Rosso M.-N."/>
            <person name="Henrissat B."/>
            <person name="Hibbett D."/>
            <person name="Martinez A.T."/>
            <person name="Grigoriev I.V."/>
        </authorList>
    </citation>
    <scope>NUCLEOTIDE SEQUENCE</scope>
    <source>
        <strain evidence="1">MF-IS2</strain>
    </source>
</reference>
<keyword evidence="2" id="KW-1185">Reference proteome</keyword>
<sequence>MTTYQAGAMSRKCFGSVCSPMEKLPVETLSSIFQLTILPPITFPNEWFDQTKTVSLFPVALGAVSTHWRKVAWSTPSLWTSFRFDKSLRTRGRHNPRLLLLYLQNSGVLPIRLAIVYNDRDVNGPLFDASVDPALLTNMWRIEMLVLELPPEDWFDHLGKLSAMTDFWASWGNRHIEEQVFFNRCRSLRHLSLIHFEDTGGGRFLHKLPWSITVLRLSRIPTDTCIKLLLRCPKLVEITFLFAQPPHDEFEPLMESSWFGEPIVYEDLETLIWKRSYCDWTSLFLQHTRMPSLRRLRLIDDFAGGRVDTEGETHFLPRIAPTLSVLELRDTSCIAAGSSYWTLFDSNVFIDSLVFDHCEVEIIIELVRRLTPPEGETQGLKPMPRLKFLSIELCNYGVTTPLPVLLPRDSDPLVLMLERRLVAGDAFRLEFWDMAVDWTPAAQKRLRKLVEKGIRLEIIEDSDEVDWLRPLN</sequence>
<dbReference type="SUPFAM" id="SSF52047">
    <property type="entry name" value="RNI-like"/>
    <property type="match status" value="1"/>
</dbReference>
<evidence type="ECO:0000313" key="1">
    <source>
        <dbReference type="EMBL" id="KAF9449405.1"/>
    </source>
</evidence>
<comment type="caution">
    <text evidence="1">The sequence shown here is derived from an EMBL/GenBank/DDBJ whole genome shotgun (WGS) entry which is preliminary data.</text>
</comment>
<organism evidence="1 2">
    <name type="scientific">Macrolepiota fuliginosa MF-IS2</name>
    <dbReference type="NCBI Taxonomy" id="1400762"/>
    <lineage>
        <taxon>Eukaryota</taxon>
        <taxon>Fungi</taxon>
        <taxon>Dikarya</taxon>
        <taxon>Basidiomycota</taxon>
        <taxon>Agaricomycotina</taxon>
        <taxon>Agaricomycetes</taxon>
        <taxon>Agaricomycetidae</taxon>
        <taxon>Agaricales</taxon>
        <taxon>Agaricineae</taxon>
        <taxon>Agaricaceae</taxon>
        <taxon>Macrolepiota</taxon>
    </lineage>
</organism>